<comment type="caution">
    <text evidence="1">The sequence shown here is derived from an EMBL/GenBank/DDBJ whole genome shotgun (WGS) entry which is preliminary data.</text>
</comment>
<organism evidence="1 2">
    <name type="scientific">Dendrolimus kikuchii</name>
    <dbReference type="NCBI Taxonomy" id="765133"/>
    <lineage>
        <taxon>Eukaryota</taxon>
        <taxon>Metazoa</taxon>
        <taxon>Ecdysozoa</taxon>
        <taxon>Arthropoda</taxon>
        <taxon>Hexapoda</taxon>
        <taxon>Insecta</taxon>
        <taxon>Pterygota</taxon>
        <taxon>Neoptera</taxon>
        <taxon>Endopterygota</taxon>
        <taxon>Lepidoptera</taxon>
        <taxon>Glossata</taxon>
        <taxon>Ditrysia</taxon>
        <taxon>Bombycoidea</taxon>
        <taxon>Lasiocampidae</taxon>
        <taxon>Dendrolimus</taxon>
    </lineage>
</organism>
<dbReference type="Proteomes" id="UP000824533">
    <property type="component" value="Linkage Group LG06"/>
</dbReference>
<gene>
    <name evidence="1" type="ORF">K1T71_003813</name>
</gene>
<name>A0ACC1D8V9_9NEOP</name>
<dbReference type="EMBL" id="CM034392">
    <property type="protein sequence ID" value="KAJ0180409.1"/>
    <property type="molecule type" value="Genomic_DNA"/>
</dbReference>
<keyword evidence="2" id="KW-1185">Reference proteome</keyword>
<reference evidence="1 2" key="1">
    <citation type="journal article" date="2021" name="Front. Genet.">
        <title>Chromosome-Level Genome Assembly Reveals Significant Gene Expansion in the Toll and IMD Signaling Pathways of Dendrolimus kikuchii.</title>
        <authorList>
            <person name="Zhou J."/>
            <person name="Wu P."/>
            <person name="Xiong Z."/>
            <person name="Liu N."/>
            <person name="Zhao N."/>
            <person name="Ji M."/>
            <person name="Qiu Y."/>
            <person name="Yang B."/>
        </authorList>
    </citation>
    <scope>NUCLEOTIDE SEQUENCE [LARGE SCALE GENOMIC DNA]</scope>
    <source>
        <strain evidence="1">Ann1</strain>
    </source>
</reference>
<proteinExistence type="predicted"/>
<sequence>MLKLANNNRNTCGRRAVFINKFGSNKIKVLIKNRYMKRYLRKSAQFDCCYQFLMTPSIGSEHKAVRYTECVKFQDGSIIELQSDYIKVKCYEYEKLNKSREIYDDVYAFTRRINMVKTNFNNCSNRFNVLMIGMDSLSVSKMQQTMTKTVKFFKENFWLSYRAYHKVDDNTFQNLIALLTGMRFETLHQKCSKKMDDCKDLFIWNKFKDIGYVTAYVRNIGDFPIFKTQTTSCIRN</sequence>
<protein>
    <submittedName>
        <fullName evidence="1">Uncharacterized protein</fullName>
    </submittedName>
</protein>
<accession>A0ACC1D8V9</accession>
<evidence type="ECO:0000313" key="1">
    <source>
        <dbReference type="EMBL" id="KAJ0180409.1"/>
    </source>
</evidence>
<evidence type="ECO:0000313" key="2">
    <source>
        <dbReference type="Proteomes" id="UP000824533"/>
    </source>
</evidence>